<comment type="subcellular location">
    <subcellularLocation>
        <location evidence="1">Secreted</location>
    </subcellularLocation>
</comment>
<keyword evidence="3 4" id="KW-1015">Disulfide bond</keyword>
<dbReference type="Gene3D" id="2.10.90.10">
    <property type="entry name" value="Cystine-knot cytokines"/>
    <property type="match status" value="1"/>
</dbReference>
<dbReference type="PROSITE" id="PS01185">
    <property type="entry name" value="CTCK_1"/>
    <property type="match status" value="1"/>
</dbReference>
<organism evidence="6 7">
    <name type="scientific">Myripristis murdjan</name>
    <name type="common">pinecone soldierfish</name>
    <dbReference type="NCBI Taxonomy" id="586833"/>
    <lineage>
        <taxon>Eukaryota</taxon>
        <taxon>Metazoa</taxon>
        <taxon>Chordata</taxon>
        <taxon>Craniata</taxon>
        <taxon>Vertebrata</taxon>
        <taxon>Euteleostomi</taxon>
        <taxon>Actinopterygii</taxon>
        <taxon>Neopterygii</taxon>
        <taxon>Teleostei</taxon>
        <taxon>Neoteleostei</taxon>
        <taxon>Acanthomorphata</taxon>
        <taxon>Holocentriformes</taxon>
        <taxon>Holocentridae</taxon>
        <taxon>Myripristis</taxon>
    </lineage>
</organism>
<reference evidence="6" key="2">
    <citation type="submission" date="2025-08" db="UniProtKB">
        <authorList>
            <consortium name="Ensembl"/>
        </authorList>
    </citation>
    <scope>IDENTIFICATION</scope>
</reference>
<proteinExistence type="predicted"/>
<evidence type="ECO:0000259" key="5">
    <source>
        <dbReference type="PROSITE" id="PS01225"/>
    </source>
</evidence>
<evidence type="ECO:0000256" key="2">
    <source>
        <dbReference type="ARBA" id="ARBA00022525"/>
    </source>
</evidence>
<sequence length="104" mass="11914">ITKNTTYLQIEDCKSVEPVEITACEGACPTSSMYSAEKKHFMHSCTCCRELSTRERKVEMVCSDGKTKKHSYISIEKCGCHVTECEKNGELPYMLTTKRHTFEY</sequence>
<dbReference type="InterPro" id="IPR006207">
    <property type="entry name" value="Cys_knot_C"/>
</dbReference>
<dbReference type="GO" id="GO:0031012">
    <property type="term" value="C:extracellular matrix"/>
    <property type="evidence" value="ECO:0007669"/>
    <property type="project" value="TreeGrafter"/>
</dbReference>
<dbReference type="GO" id="GO:0005615">
    <property type="term" value="C:extracellular space"/>
    <property type="evidence" value="ECO:0007669"/>
    <property type="project" value="TreeGrafter"/>
</dbReference>
<dbReference type="InterPro" id="IPR050780">
    <property type="entry name" value="Mucin_vWF_Thrombospondin_sf"/>
</dbReference>
<evidence type="ECO:0000313" key="6">
    <source>
        <dbReference type="Ensembl" id="ENSMMDP00005044180.1"/>
    </source>
</evidence>
<dbReference type="GeneTree" id="ENSGT01150000287025"/>
<evidence type="ECO:0000256" key="3">
    <source>
        <dbReference type="ARBA" id="ARBA00023157"/>
    </source>
</evidence>
<keyword evidence="2" id="KW-0964">Secreted</keyword>
<comment type="caution">
    <text evidence="4">Lacks conserved residue(s) required for the propagation of feature annotation.</text>
</comment>
<dbReference type="InterPro" id="IPR029034">
    <property type="entry name" value="Cystine-knot_cytokine"/>
</dbReference>
<reference evidence="6" key="1">
    <citation type="submission" date="2019-06" db="EMBL/GenBank/DDBJ databases">
        <authorList>
            <consortium name="Wellcome Sanger Institute Data Sharing"/>
        </authorList>
    </citation>
    <scope>NUCLEOTIDE SEQUENCE [LARGE SCALE GENOMIC DNA]</scope>
</reference>
<dbReference type="SMART" id="SM00041">
    <property type="entry name" value="CT"/>
    <property type="match status" value="1"/>
</dbReference>
<accession>A0A667ZMP6</accession>
<evidence type="ECO:0000313" key="7">
    <source>
        <dbReference type="Proteomes" id="UP000472263"/>
    </source>
</evidence>
<dbReference type="PANTHER" id="PTHR11339">
    <property type="entry name" value="EXTRACELLULAR MATRIX GLYCOPROTEIN RELATED"/>
    <property type="match status" value="1"/>
</dbReference>
<dbReference type="AlphaFoldDB" id="A0A667ZMP6"/>
<dbReference type="Proteomes" id="UP000472263">
    <property type="component" value="Chromosome 6"/>
</dbReference>
<evidence type="ECO:0000256" key="1">
    <source>
        <dbReference type="ARBA" id="ARBA00004613"/>
    </source>
</evidence>
<dbReference type="Ensembl" id="ENSMMDT00005045063.1">
    <property type="protein sequence ID" value="ENSMMDP00005044180.1"/>
    <property type="gene ID" value="ENSMMDG00005020302.1"/>
</dbReference>
<dbReference type="InterPro" id="IPR006208">
    <property type="entry name" value="Glyco_hormone_CN"/>
</dbReference>
<feature type="disulfide bond" evidence="4">
    <location>
        <begin position="28"/>
        <end position="80"/>
    </location>
</feature>
<feature type="disulfide bond" evidence="4">
    <location>
        <begin position="24"/>
        <end position="78"/>
    </location>
</feature>
<dbReference type="PANTHER" id="PTHR11339:SF386">
    <property type="entry name" value="HEMOLECTIN, ISOFORM A"/>
    <property type="match status" value="1"/>
</dbReference>
<protein>
    <recommendedName>
        <fullName evidence="5">CTCK domain-containing protein</fullName>
    </recommendedName>
</protein>
<feature type="domain" description="CTCK" evidence="5">
    <location>
        <begin position="1"/>
        <end position="86"/>
    </location>
</feature>
<dbReference type="Pfam" id="PF00007">
    <property type="entry name" value="Cys_knot"/>
    <property type="match status" value="1"/>
</dbReference>
<feature type="disulfide bond" evidence="4">
    <location>
        <begin position="13"/>
        <end position="62"/>
    </location>
</feature>
<evidence type="ECO:0000256" key="4">
    <source>
        <dbReference type="PROSITE-ProRule" id="PRU00039"/>
    </source>
</evidence>
<dbReference type="InParanoid" id="A0A667ZMP6"/>
<reference evidence="6" key="3">
    <citation type="submission" date="2025-09" db="UniProtKB">
        <authorList>
            <consortium name="Ensembl"/>
        </authorList>
    </citation>
    <scope>IDENTIFICATION</scope>
</reference>
<dbReference type="PROSITE" id="PS01225">
    <property type="entry name" value="CTCK_2"/>
    <property type="match status" value="1"/>
</dbReference>
<keyword evidence="7" id="KW-1185">Reference proteome</keyword>
<name>A0A667ZMP6_9TELE</name>